<dbReference type="AlphaFoldDB" id="A0AAE3KAC9"/>
<keyword evidence="3" id="KW-1185">Reference proteome</keyword>
<organism evidence="2 3">
    <name type="scientific">Natronocella acetinitrilica</name>
    <dbReference type="NCBI Taxonomy" id="414046"/>
    <lineage>
        <taxon>Bacteria</taxon>
        <taxon>Pseudomonadati</taxon>
        <taxon>Pseudomonadota</taxon>
        <taxon>Gammaproteobacteria</taxon>
        <taxon>Chromatiales</taxon>
        <taxon>Ectothiorhodospiraceae</taxon>
        <taxon>Natronocella</taxon>
    </lineage>
</organism>
<reference evidence="2" key="1">
    <citation type="submission" date="2022-03" db="EMBL/GenBank/DDBJ databases">
        <title>Genomic Encyclopedia of Type Strains, Phase III (KMG-III): the genomes of soil and plant-associated and newly described type strains.</title>
        <authorList>
            <person name="Whitman W."/>
        </authorList>
    </citation>
    <scope>NUCLEOTIDE SEQUENCE</scope>
    <source>
        <strain evidence="2">ANL 6-2</strain>
    </source>
</reference>
<dbReference type="EMBL" id="JALJXV010000003">
    <property type="protein sequence ID" value="MCP1674105.1"/>
    <property type="molecule type" value="Genomic_DNA"/>
</dbReference>
<evidence type="ECO:0000313" key="3">
    <source>
        <dbReference type="Proteomes" id="UP001205843"/>
    </source>
</evidence>
<gene>
    <name evidence="2" type="ORF">J2T57_001207</name>
</gene>
<protein>
    <recommendedName>
        <fullName evidence="4">DUF1566 domain-containing protein</fullName>
    </recommendedName>
</protein>
<feature type="signal peptide" evidence="1">
    <location>
        <begin position="1"/>
        <end position="23"/>
    </location>
</feature>
<evidence type="ECO:0008006" key="4">
    <source>
        <dbReference type="Google" id="ProtNLM"/>
    </source>
</evidence>
<sequence>MKKTHHLIGALVLALLATPVLSAASGGFTLLVPVKGLKPAAAEAPGLVPQDFGPPPTGCSSRGDVCDDGSIYVSSQFVAASAAHTVSRAWSPTRDGEGELGTVGSLDASRENLAAKIAHGGDFPAALYCATLSAHGHGDWMLPGNVSAVLFALRDHGAQRSTLYWTSHERSATQATRRALSSTGGATSGGGSDKATVALVACVRQYAE</sequence>
<accession>A0AAE3KAC9</accession>
<evidence type="ECO:0000256" key="1">
    <source>
        <dbReference type="SAM" id="SignalP"/>
    </source>
</evidence>
<keyword evidence="1" id="KW-0732">Signal</keyword>
<dbReference type="RefSeq" id="WP_253475756.1">
    <property type="nucleotide sequence ID" value="NZ_JALJXV010000003.1"/>
</dbReference>
<proteinExistence type="predicted"/>
<dbReference type="Proteomes" id="UP001205843">
    <property type="component" value="Unassembled WGS sequence"/>
</dbReference>
<feature type="chain" id="PRO_5042224094" description="DUF1566 domain-containing protein" evidence="1">
    <location>
        <begin position="24"/>
        <end position="208"/>
    </location>
</feature>
<name>A0AAE3KAC9_9GAMM</name>
<comment type="caution">
    <text evidence="2">The sequence shown here is derived from an EMBL/GenBank/DDBJ whole genome shotgun (WGS) entry which is preliminary data.</text>
</comment>
<evidence type="ECO:0000313" key="2">
    <source>
        <dbReference type="EMBL" id="MCP1674105.1"/>
    </source>
</evidence>